<dbReference type="AlphaFoldDB" id="A0A2A7B7N3"/>
<dbReference type="InterPro" id="IPR027417">
    <property type="entry name" value="P-loop_NTPase"/>
</dbReference>
<dbReference type="Pfam" id="PF02492">
    <property type="entry name" value="cobW"/>
    <property type="match status" value="1"/>
</dbReference>
<dbReference type="OrthoDB" id="9808822at2"/>
<dbReference type="Gene3D" id="3.40.50.300">
    <property type="entry name" value="P-loop containing nucleotide triphosphate hydrolases"/>
    <property type="match status" value="1"/>
</dbReference>
<dbReference type="InterPro" id="IPR051316">
    <property type="entry name" value="Zinc-reg_GTPase_activator"/>
</dbReference>
<dbReference type="SUPFAM" id="SSF52540">
    <property type="entry name" value="P-loop containing nucleoside triphosphate hydrolases"/>
    <property type="match status" value="1"/>
</dbReference>
<feature type="domain" description="CobW/HypB/UreG nucleotide-binding" evidence="1">
    <location>
        <begin position="5"/>
        <end position="174"/>
    </location>
</feature>
<dbReference type="PANTHER" id="PTHR13748:SF62">
    <property type="entry name" value="COBW DOMAIN-CONTAINING PROTEIN"/>
    <property type="match status" value="1"/>
</dbReference>
<evidence type="ECO:0000259" key="1">
    <source>
        <dbReference type="Pfam" id="PF02492"/>
    </source>
</evidence>
<organism evidence="2 3">
    <name type="scientific">Faecalibacterium prausnitzii</name>
    <dbReference type="NCBI Taxonomy" id="853"/>
    <lineage>
        <taxon>Bacteria</taxon>
        <taxon>Bacillati</taxon>
        <taxon>Bacillota</taxon>
        <taxon>Clostridia</taxon>
        <taxon>Eubacteriales</taxon>
        <taxon>Oscillospiraceae</taxon>
        <taxon>Faecalibacterium</taxon>
    </lineage>
</organism>
<dbReference type="EMBL" id="NOUV01000010">
    <property type="protein sequence ID" value="PDX87403.1"/>
    <property type="molecule type" value="Genomic_DNA"/>
</dbReference>
<proteinExistence type="predicted"/>
<dbReference type="InterPro" id="IPR003495">
    <property type="entry name" value="CobW/HypB/UreG_nucleotide-bd"/>
</dbReference>
<reference evidence="2 3" key="1">
    <citation type="journal article" date="2017" name="Front. Microbiol.">
        <title>New Insights into the Diversity of the Genus Faecalibacterium.</title>
        <authorList>
            <person name="Benevides L."/>
            <person name="Burman S."/>
            <person name="Martin R."/>
            <person name="Robert V."/>
            <person name="Thomas M."/>
            <person name="Miquel S."/>
            <person name="Chain F."/>
            <person name="Sokol H."/>
            <person name="Bermudez-Humaran L.G."/>
            <person name="Morrison M."/>
            <person name="Langella P."/>
            <person name="Azevedo V.A."/>
            <person name="Chatel J.M."/>
            <person name="Soares S."/>
        </authorList>
    </citation>
    <scope>NUCLEOTIDE SEQUENCE [LARGE SCALE GENOMIC DNA]</scope>
    <source>
        <strain evidence="2 3">AHMP21</strain>
    </source>
</reference>
<evidence type="ECO:0000313" key="2">
    <source>
        <dbReference type="EMBL" id="PDX87403.1"/>
    </source>
</evidence>
<gene>
    <name evidence="2" type="ORF">CHR60_04865</name>
</gene>
<name>A0A2A7B7N3_9FIRM</name>
<accession>A0A2A7B7N3</accession>
<dbReference type="GO" id="GO:0005737">
    <property type="term" value="C:cytoplasm"/>
    <property type="evidence" value="ECO:0007669"/>
    <property type="project" value="TreeGrafter"/>
</dbReference>
<sequence length="311" mass="34325">MVQVDLITGFLGAGKTTFLRRYAAYLVAQGHNVCILENDFGAVNVDAMLVQDLLGDHCEIETISGGCDCDTHQRRMRTKLISMAMRGFDRVLVEPSGIFDVDEFFDVLRDDPLDRWYQLGNVIAIVDALLPETLSAQADYILASEAANAGRVVFSRSQLADAADMQAAQEHLRRALTACRCSRSFQPGEFLTKDWADLTDADFAALDCCGYRQASCEKLHFDEHRAFGSAYFLELGLPREQLERNIPSLFTDPACGHVLRVKGFVQDAGGWVELNATADGLTAAGIPNGQEVLIVIGEGLEKEKIEEKLKR</sequence>
<protein>
    <submittedName>
        <fullName evidence="2">GTPase (G3E family)</fullName>
    </submittedName>
</protein>
<dbReference type="PANTHER" id="PTHR13748">
    <property type="entry name" value="COBW-RELATED"/>
    <property type="match status" value="1"/>
</dbReference>
<dbReference type="RefSeq" id="WP_097791980.1">
    <property type="nucleotide sequence ID" value="NZ_NOUV01000010.1"/>
</dbReference>
<dbReference type="Proteomes" id="UP000220904">
    <property type="component" value="Unassembled WGS sequence"/>
</dbReference>
<evidence type="ECO:0000313" key="3">
    <source>
        <dbReference type="Proteomes" id="UP000220904"/>
    </source>
</evidence>
<comment type="caution">
    <text evidence="2">The sequence shown here is derived from an EMBL/GenBank/DDBJ whole genome shotgun (WGS) entry which is preliminary data.</text>
</comment>